<organism evidence="1">
    <name type="scientific">Trichodesmium erythraeum (strain IMS101)</name>
    <dbReference type="NCBI Taxonomy" id="203124"/>
    <lineage>
        <taxon>Bacteria</taxon>
        <taxon>Bacillati</taxon>
        <taxon>Cyanobacteriota</taxon>
        <taxon>Cyanophyceae</taxon>
        <taxon>Oscillatoriophycideae</taxon>
        <taxon>Oscillatoriales</taxon>
        <taxon>Microcoleaceae</taxon>
        <taxon>Trichodesmium</taxon>
    </lineage>
</organism>
<dbReference type="EMBL" id="CP000393">
    <property type="protein sequence ID" value="ABG50746.1"/>
    <property type="molecule type" value="Genomic_DNA"/>
</dbReference>
<evidence type="ECO:0000313" key="1">
    <source>
        <dbReference type="EMBL" id="ABG50746.1"/>
    </source>
</evidence>
<dbReference type="eggNOG" id="ENOG5032ZJA">
    <property type="taxonomic scope" value="Bacteria"/>
</dbReference>
<dbReference type="HOGENOM" id="CLU_191962_0_0_3"/>
<dbReference type="RefSeq" id="WP_011611123.1">
    <property type="nucleotide sequence ID" value="NC_008312.1"/>
</dbReference>
<dbReference type="AlphaFoldDB" id="Q115S8"/>
<proteinExistence type="predicted"/>
<dbReference type="KEGG" id="ter:Tery_1456"/>
<gene>
    <name evidence="1" type="ordered locus">Tery_1456</name>
</gene>
<sequence>MNFMNTAKKKVESLLSKLPDNCSLEDVQYHLYVIEKVLHGLEVADKERKITQEEAEGLLSKWVIK</sequence>
<name>Q115S8_TRIEI</name>
<evidence type="ECO:0008006" key="2">
    <source>
        <dbReference type="Google" id="ProtNLM"/>
    </source>
</evidence>
<accession>Q115S8</accession>
<dbReference type="STRING" id="203124.Tery_1456"/>
<reference evidence="1" key="1">
    <citation type="submission" date="2006-06" db="EMBL/GenBank/DDBJ databases">
        <title>Complete sequence of Trichodesmium erythraeum IMS101.</title>
        <authorList>
            <consortium name="US DOE Joint Genome Institute"/>
            <person name="Copeland A."/>
            <person name="Lucas S."/>
            <person name="Lapidus A."/>
            <person name="Barry K."/>
            <person name="Detter J.C."/>
            <person name="Glavina del Rio T."/>
            <person name="Hammon N."/>
            <person name="Israni S."/>
            <person name="Dalin E."/>
            <person name="Tice H."/>
            <person name="Pitluck S."/>
            <person name="Kiss H."/>
            <person name="Munk A.C."/>
            <person name="Brettin T."/>
            <person name="Bruce D."/>
            <person name="Han C."/>
            <person name="Tapia R."/>
            <person name="Gilna P."/>
            <person name="Schmutz J."/>
            <person name="Larimer F."/>
            <person name="Land M."/>
            <person name="Hauser L."/>
            <person name="Kyrpides N."/>
            <person name="Kim E."/>
            <person name="Richardson P."/>
        </authorList>
    </citation>
    <scope>NUCLEOTIDE SEQUENCE [LARGE SCALE GENOMIC DNA]</scope>
    <source>
        <strain evidence="1">IMS101</strain>
    </source>
</reference>
<protein>
    <recommendedName>
        <fullName evidence="2">Threonyl-tRNA synthetase</fullName>
    </recommendedName>
</protein>